<comment type="caution">
    <text evidence="2">The sequence shown here is derived from an EMBL/GenBank/DDBJ whole genome shotgun (WGS) entry which is preliminary data.</text>
</comment>
<protein>
    <recommendedName>
        <fullName evidence="4">Secreted protein</fullName>
    </recommendedName>
</protein>
<evidence type="ECO:0000313" key="3">
    <source>
        <dbReference type="Proteomes" id="UP001500909"/>
    </source>
</evidence>
<sequence>MSNRQITVITVTAIVSVFAWSVAMVAAGQVTAAIALAPALGVPVAQIIRAARARGASAPGRRVSPAAEQEDDAP</sequence>
<dbReference type="RefSeq" id="WP_346095652.1">
    <property type="nucleotide sequence ID" value="NZ_BAAABY010000023.1"/>
</dbReference>
<dbReference type="EMBL" id="BAAABY010000023">
    <property type="protein sequence ID" value="GAA0466154.1"/>
    <property type="molecule type" value="Genomic_DNA"/>
</dbReference>
<organism evidence="2 3">
    <name type="scientific">Streptomyces olivaceiscleroticus</name>
    <dbReference type="NCBI Taxonomy" id="68245"/>
    <lineage>
        <taxon>Bacteria</taxon>
        <taxon>Bacillati</taxon>
        <taxon>Actinomycetota</taxon>
        <taxon>Actinomycetes</taxon>
        <taxon>Kitasatosporales</taxon>
        <taxon>Streptomycetaceae</taxon>
        <taxon>Streptomyces</taxon>
    </lineage>
</organism>
<evidence type="ECO:0008006" key="4">
    <source>
        <dbReference type="Google" id="ProtNLM"/>
    </source>
</evidence>
<proteinExistence type="predicted"/>
<evidence type="ECO:0000256" key="1">
    <source>
        <dbReference type="SAM" id="MobiDB-lite"/>
    </source>
</evidence>
<evidence type="ECO:0000313" key="2">
    <source>
        <dbReference type="EMBL" id="GAA0466154.1"/>
    </source>
</evidence>
<feature type="region of interest" description="Disordered" evidence="1">
    <location>
        <begin position="53"/>
        <end position="74"/>
    </location>
</feature>
<feature type="compositionally biased region" description="Low complexity" evidence="1">
    <location>
        <begin position="53"/>
        <end position="64"/>
    </location>
</feature>
<dbReference type="Proteomes" id="UP001500909">
    <property type="component" value="Unassembled WGS sequence"/>
</dbReference>
<keyword evidence="3" id="KW-1185">Reference proteome</keyword>
<reference evidence="2 3" key="1">
    <citation type="journal article" date="2019" name="Int. J. Syst. Evol. Microbiol.">
        <title>The Global Catalogue of Microorganisms (GCM) 10K type strain sequencing project: providing services to taxonomists for standard genome sequencing and annotation.</title>
        <authorList>
            <consortium name="The Broad Institute Genomics Platform"/>
            <consortium name="The Broad Institute Genome Sequencing Center for Infectious Disease"/>
            <person name="Wu L."/>
            <person name="Ma J."/>
        </authorList>
    </citation>
    <scope>NUCLEOTIDE SEQUENCE [LARGE SCALE GENOMIC DNA]</scope>
    <source>
        <strain evidence="2 3">JCM 4805</strain>
    </source>
</reference>
<gene>
    <name evidence="2" type="ORF">GCM10010361_32840</name>
</gene>
<name>A0ABN1A2U3_9ACTN</name>
<accession>A0ABN1A2U3</accession>